<reference evidence="5" key="2">
    <citation type="submission" date="2025-09" db="UniProtKB">
        <authorList>
            <consortium name="Ensembl"/>
        </authorList>
    </citation>
    <scope>IDENTIFICATION</scope>
</reference>
<feature type="region of interest" description="Disordered" evidence="3">
    <location>
        <begin position="247"/>
        <end position="283"/>
    </location>
</feature>
<feature type="domain" description="IC97/Casc1 N-terminal" evidence="4">
    <location>
        <begin position="41"/>
        <end position="175"/>
    </location>
</feature>
<evidence type="ECO:0000313" key="5">
    <source>
        <dbReference type="Ensembl" id="ENSSPUP00000024498.1"/>
    </source>
</evidence>
<name>A0A8D0HV77_SPHPU</name>
<evidence type="ECO:0000256" key="2">
    <source>
        <dbReference type="ARBA" id="ARBA00024414"/>
    </source>
</evidence>
<gene>
    <name evidence="5" type="primary">DNAI7</name>
</gene>
<dbReference type="GO" id="GO:0008017">
    <property type="term" value="F:microtubule binding"/>
    <property type="evidence" value="ECO:0007669"/>
    <property type="project" value="TreeGrafter"/>
</dbReference>
<dbReference type="GO" id="GO:0048487">
    <property type="term" value="F:beta-tubulin binding"/>
    <property type="evidence" value="ECO:0007669"/>
    <property type="project" value="TreeGrafter"/>
</dbReference>
<evidence type="ECO:0000256" key="1">
    <source>
        <dbReference type="ARBA" id="ARBA00024332"/>
    </source>
</evidence>
<dbReference type="PANTHER" id="PTHR20929">
    <property type="entry name" value="LUNG ADENOMA SUSCEPTIBILITY 1-RELATED"/>
    <property type="match status" value="1"/>
</dbReference>
<evidence type="ECO:0000313" key="6">
    <source>
        <dbReference type="Proteomes" id="UP000694392"/>
    </source>
</evidence>
<comment type="similarity">
    <text evidence="1">Belongs to the DNAI7 family.</text>
</comment>
<dbReference type="InterPro" id="IPR023247">
    <property type="entry name" value="IC97/Dnai7-like"/>
</dbReference>
<dbReference type="Ensembl" id="ENSSPUT00000026140.1">
    <property type="protein sequence ID" value="ENSSPUP00000024498.1"/>
    <property type="gene ID" value="ENSSPUG00000018744.1"/>
</dbReference>
<dbReference type="InterPro" id="IPR031826">
    <property type="entry name" value="IC97/Casc1_N"/>
</dbReference>
<dbReference type="GeneTree" id="ENSGT00390000004708"/>
<proteinExistence type="inferred from homology"/>
<reference evidence="5" key="1">
    <citation type="submission" date="2025-08" db="UniProtKB">
        <authorList>
            <consortium name="Ensembl"/>
        </authorList>
    </citation>
    <scope>IDENTIFICATION</scope>
</reference>
<evidence type="ECO:0000259" key="4">
    <source>
        <dbReference type="Pfam" id="PF15927"/>
    </source>
</evidence>
<dbReference type="GO" id="GO:0005930">
    <property type="term" value="C:axoneme"/>
    <property type="evidence" value="ECO:0007669"/>
    <property type="project" value="TreeGrafter"/>
</dbReference>
<accession>A0A8D0HV77</accession>
<protein>
    <recommendedName>
        <fullName evidence="2">Dynein axonemal intermediate chain 7</fullName>
    </recommendedName>
</protein>
<sequence>RAEQEEAERLEKERTEQEERERLEAKVKVGAFSVWLYFPFKNSHQWEHYTDCNGSPDPMIPQEINTFMSLWREKRNEDIKLVMENGKHVLMLIEKLEYQLLDMPVLELCEKEVVQYQDSIMELRSLLHQKYNEATEDLLKKASTFADSDSGNMEVLIRDENVTFCIWANLKKNPRYKSIYFSFYNEKDKPVNGFDLPKLLAMCDVAIRILHTHYDHVSPLRRIPTLTLKVEPPENKELLTVLYDVKEEREQEQKNDEEDRLSPQKETHLEEPPKPGETKTERRKLSLLHMDNDREEQMADEDTVDLRQYTPVGGVYHVDALKLPPQARHIKGWTMVELLEEGLETYPYPPETEDTEDDSSQPIGLTVKLLDSVIYFEEPLVARWHSEGKLWRIDGITDVKYKMKDKEVYFKMAAFYTITLLQDAHLNMPYQSWELRPNGTDEALLTVLTAFTEVQIQIKVNQCMLASVTIPEESQETELLSHLRGKWMTPLGLTIALKTAGINIFPAEYSHKYVSVNKKLPATELAAYQQIALVASAFAFGWSKWNLECGEDRVIFKVSEHLKEGPVQDEDWSLYMFNSQRAQRLRITEHSEAFSEDLAERTEFHSTLFHMIKDFATEAAVEKVKCTHYLFIDAVFQLLFAIRVLTYS</sequence>
<dbReference type="PRINTS" id="PR02043">
    <property type="entry name" value="CANCERSCCP1"/>
</dbReference>
<dbReference type="AlphaFoldDB" id="A0A8D0HV77"/>
<organism evidence="5 6">
    <name type="scientific">Sphenodon punctatus</name>
    <name type="common">Tuatara</name>
    <name type="synonym">Hatteria punctata</name>
    <dbReference type="NCBI Taxonomy" id="8508"/>
    <lineage>
        <taxon>Eukaryota</taxon>
        <taxon>Metazoa</taxon>
        <taxon>Chordata</taxon>
        <taxon>Craniata</taxon>
        <taxon>Vertebrata</taxon>
        <taxon>Euteleostomi</taxon>
        <taxon>Lepidosauria</taxon>
        <taxon>Sphenodontia</taxon>
        <taxon>Sphenodontidae</taxon>
        <taxon>Sphenodon</taxon>
    </lineage>
</organism>
<keyword evidence="6" id="KW-1185">Reference proteome</keyword>
<dbReference type="Proteomes" id="UP000694392">
    <property type="component" value="Unplaced"/>
</dbReference>
<evidence type="ECO:0000256" key="3">
    <source>
        <dbReference type="SAM" id="MobiDB-lite"/>
    </source>
</evidence>
<dbReference type="PANTHER" id="PTHR20929:SF11">
    <property type="entry name" value="DYNEIN AXONEMAL INTERMEDIATE CHAIN 7"/>
    <property type="match status" value="1"/>
</dbReference>
<dbReference type="Pfam" id="PF15927">
    <property type="entry name" value="Casc1_N"/>
    <property type="match status" value="1"/>
</dbReference>
<feature type="compositionally biased region" description="Basic and acidic residues" evidence="3">
    <location>
        <begin position="260"/>
        <end position="283"/>
    </location>
</feature>